<dbReference type="InterPro" id="IPR011610">
    <property type="entry name" value="SAM_mthyl_Trfase_ML2640-like"/>
</dbReference>
<reference evidence="5 6" key="1">
    <citation type="submission" date="2018-06" db="EMBL/GenBank/DDBJ databases">
        <title>Mucibacter soli gen. nov., sp. nov., a new member of the family Chitinophagaceae producing mucin.</title>
        <authorList>
            <person name="Kim M.-K."/>
            <person name="Park S."/>
            <person name="Kim T.-S."/>
            <person name="Joung Y."/>
            <person name="Han J.-H."/>
            <person name="Kim S.B."/>
        </authorList>
    </citation>
    <scope>NUCLEOTIDE SEQUENCE [LARGE SCALE GENOMIC DNA]</scope>
    <source>
        <strain evidence="5 6">R1-15</strain>
    </source>
</reference>
<comment type="function">
    <text evidence="4">Exhibits S-adenosyl-L-methionine-dependent methyltransferase activity.</text>
</comment>
<dbReference type="InterPro" id="IPR029063">
    <property type="entry name" value="SAM-dependent_MTases_sf"/>
</dbReference>
<organism evidence="5 6">
    <name type="scientific">Taibaiella soli</name>
    <dbReference type="NCBI Taxonomy" id="1649169"/>
    <lineage>
        <taxon>Bacteria</taxon>
        <taxon>Pseudomonadati</taxon>
        <taxon>Bacteroidota</taxon>
        <taxon>Chitinophagia</taxon>
        <taxon>Chitinophagales</taxon>
        <taxon>Chitinophagaceae</taxon>
        <taxon>Taibaiella</taxon>
    </lineage>
</organism>
<evidence type="ECO:0000256" key="3">
    <source>
        <dbReference type="ARBA" id="ARBA00022679"/>
    </source>
</evidence>
<evidence type="ECO:0000313" key="6">
    <source>
        <dbReference type="Proteomes" id="UP000248745"/>
    </source>
</evidence>
<dbReference type="GO" id="GO:0032259">
    <property type="term" value="P:methylation"/>
    <property type="evidence" value="ECO:0007669"/>
    <property type="project" value="UniProtKB-KW"/>
</dbReference>
<evidence type="ECO:0000313" key="5">
    <source>
        <dbReference type="EMBL" id="PZF74363.1"/>
    </source>
</evidence>
<accession>A0A2W2C2N8</accession>
<keyword evidence="3 5" id="KW-0808">Transferase</keyword>
<dbReference type="InterPro" id="IPR007213">
    <property type="entry name" value="Ppm1/Ppm2/Tcmp"/>
</dbReference>
<dbReference type="RefSeq" id="WP_110997200.1">
    <property type="nucleotide sequence ID" value="NZ_QKTW01000003.1"/>
</dbReference>
<proteinExistence type="inferred from homology"/>
<dbReference type="GO" id="GO:0008168">
    <property type="term" value="F:methyltransferase activity"/>
    <property type="evidence" value="ECO:0007669"/>
    <property type="project" value="UniProtKB-UniRule"/>
</dbReference>
<dbReference type="Gene3D" id="3.40.50.150">
    <property type="entry name" value="Vaccinia Virus protein VP39"/>
    <property type="match status" value="1"/>
</dbReference>
<dbReference type="NCBIfam" id="TIGR00027">
    <property type="entry name" value="mthyl_TIGR00027"/>
    <property type="match status" value="1"/>
</dbReference>
<comment type="similarity">
    <text evidence="1 4">Belongs to the UPF0677 family.</text>
</comment>
<dbReference type="EC" id="2.1.1.-" evidence="4"/>
<keyword evidence="2 4" id="KW-0489">Methyltransferase</keyword>
<dbReference type="EMBL" id="QKTW01000003">
    <property type="protein sequence ID" value="PZF74363.1"/>
    <property type="molecule type" value="Genomic_DNA"/>
</dbReference>
<evidence type="ECO:0000256" key="4">
    <source>
        <dbReference type="RuleBase" id="RU362030"/>
    </source>
</evidence>
<evidence type="ECO:0000256" key="1">
    <source>
        <dbReference type="ARBA" id="ARBA00008138"/>
    </source>
</evidence>
<dbReference type="Proteomes" id="UP000248745">
    <property type="component" value="Unassembled WGS sequence"/>
</dbReference>
<protein>
    <recommendedName>
        <fullName evidence="4">S-adenosyl-L-methionine-dependent methyltransferase</fullName>
        <ecNumber evidence="4">2.1.1.-</ecNumber>
    </recommendedName>
</protein>
<dbReference type="OrthoDB" id="9806164at2"/>
<gene>
    <name evidence="5" type="ORF">DN068_01935</name>
</gene>
<comment type="caution">
    <text evidence="5">The sequence shown here is derived from an EMBL/GenBank/DDBJ whole genome shotgun (WGS) entry which is preliminary data.</text>
</comment>
<keyword evidence="4" id="KW-0949">S-adenosyl-L-methionine</keyword>
<dbReference type="PANTHER" id="PTHR43619:SF2">
    <property type="entry name" value="S-ADENOSYL-L-METHIONINE-DEPENDENT METHYLTRANSFERASES SUPERFAMILY PROTEIN"/>
    <property type="match status" value="1"/>
</dbReference>
<keyword evidence="6" id="KW-1185">Reference proteome</keyword>
<name>A0A2W2C2N8_9BACT</name>
<sequence length="285" mass="32288">MEPNKKSPEPDNTAVRTALWRAIHLEIDAKPAVIEDEIGLKLIAPQEDWQQRPDMHADFTKRLRASIVARARFIEDLIIDQSEKGIAQYVLLGAGLDTFAQRRPDIASKLQIFEIDQPETQEWKQQRLNTLGYGIPDWLHFVSVDFEQTSWFDELIKAGFNINKPAVIACTGVTLYLTKEAIMDTLHKIAQMAQGSVLAMTFYLPLALMDEADQQLQMIGEKGAREAGTPFVSFFPPEEVLIMAHEAGLKNSRIISTKDMKQRYFKDRTDGLTPASGEMFLICDF</sequence>
<dbReference type="PANTHER" id="PTHR43619">
    <property type="entry name" value="S-ADENOSYL-L-METHIONINE-DEPENDENT METHYLTRANSFERASE YKTD-RELATED"/>
    <property type="match status" value="1"/>
</dbReference>
<dbReference type="SUPFAM" id="SSF53335">
    <property type="entry name" value="S-adenosyl-L-methionine-dependent methyltransferases"/>
    <property type="match status" value="1"/>
</dbReference>
<dbReference type="AlphaFoldDB" id="A0A2W2C2N8"/>
<dbReference type="Pfam" id="PF04072">
    <property type="entry name" value="LCM"/>
    <property type="match status" value="1"/>
</dbReference>
<evidence type="ECO:0000256" key="2">
    <source>
        <dbReference type="ARBA" id="ARBA00022603"/>
    </source>
</evidence>